<evidence type="ECO:0000256" key="1">
    <source>
        <dbReference type="ARBA" id="ARBA00004382"/>
    </source>
</evidence>
<keyword evidence="3" id="KW-0997">Cell inner membrane</keyword>
<dbReference type="InterPro" id="IPR052029">
    <property type="entry name" value="PpiD_chaperone"/>
</dbReference>
<dbReference type="PROSITE" id="PS50198">
    <property type="entry name" value="PPIC_PPIASE_2"/>
    <property type="match status" value="1"/>
</dbReference>
<dbReference type="GO" id="GO:0016853">
    <property type="term" value="F:isomerase activity"/>
    <property type="evidence" value="ECO:0007669"/>
    <property type="project" value="UniProtKB-KW"/>
</dbReference>
<evidence type="ECO:0000256" key="6">
    <source>
        <dbReference type="ARBA" id="ARBA00023136"/>
    </source>
</evidence>
<name>A0ABQ4Q405_9BURK</name>
<evidence type="ECO:0000313" key="14">
    <source>
        <dbReference type="Proteomes" id="UP000887222"/>
    </source>
</evidence>
<dbReference type="InterPro" id="IPR027304">
    <property type="entry name" value="Trigger_fact/SurA_dom_sf"/>
</dbReference>
<comment type="similarity">
    <text evidence="8">Belongs to the PpiD chaperone family.</text>
</comment>
<keyword evidence="11" id="KW-0697">Rotamase</keyword>
<evidence type="ECO:0000256" key="7">
    <source>
        <dbReference type="ARBA" id="ARBA00023186"/>
    </source>
</evidence>
<accession>A0ABQ4Q405</accession>
<sequence>MQFVRELTMFDFIRTHQRLMQFLLLLFIFPSFAFFGLEGYTRFREGDNAIAKVAGKAITQQEFEMAQREQMERFRQTFGPQFDPKMLDTPEARQNILDGLIAQRVIAAEAADKKLAVSDQALQQTILATPGLTGADGKFDLERYKSLLAAQGMTPAMYEARLRQDLALQQISAAVQGSAFAPNTTAARLSDLNDQEREVQELLFKTSDYASQVKVTDDMLKAYYEKNGSQFEVPEQVKAEYLVLNSDAVASQISVSEADIKSYYDQNAQRYTEEEQRRASHILIKTGEGVDKAAAKQKAEQLLAQVRKTPGDFARLAKENSQDPGSAERGGDLDFFGKGMMVKPFEDAVFQLKKGEISNVVESDFGFHIIQLTEVKPAQAKSFDQVKGEIAAEIKKQLAQKKYAEMAEQFSDLVYEQADSLKPAADKLNLKIQTAEGLSRAPKADPAQNAPVNHPKFLAALFSDEAIKNKRNTEAVEVAPNTLIAGRVVDYKPVTRRPLDEVKDIVRERVTQEEALALARKAGEARLADVRSSGEVKGFSEPKTVSRVKTPTIEAQALSAVMKADASKLPAFVGVELGGRGYGVYRINKVSQPAQPDAARRQNEQQQIAGALAQQEVEAYLDALKKKHKVEILKPFTASAEAQTEQK</sequence>
<keyword evidence="5" id="KW-1133">Transmembrane helix</keyword>
<evidence type="ECO:0000256" key="5">
    <source>
        <dbReference type="ARBA" id="ARBA00022989"/>
    </source>
</evidence>
<evidence type="ECO:0000256" key="8">
    <source>
        <dbReference type="ARBA" id="ARBA00038408"/>
    </source>
</evidence>
<comment type="caution">
    <text evidence="13">The sequence shown here is derived from an EMBL/GenBank/DDBJ whole genome shotgun (WGS) entry which is preliminary data.</text>
</comment>
<evidence type="ECO:0000256" key="4">
    <source>
        <dbReference type="ARBA" id="ARBA00022692"/>
    </source>
</evidence>
<feature type="domain" description="PpiC" evidence="12">
    <location>
        <begin position="274"/>
        <end position="374"/>
    </location>
</feature>
<dbReference type="SUPFAM" id="SSF109998">
    <property type="entry name" value="Triger factor/SurA peptide-binding domain-like"/>
    <property type="match status" value="1"/>
</dbReference>
<dbReference type="InterPro" id="IPR046357">
    <property type="entry name" value="PPIase_dom_sf"/>
</dbReference>
<keyword evidence="6" id="KW-0472">Membrane</keyword>
<reference evidence="13 14" key="1">
    <citation type="journal article" date="2022" name="Int. J. Syst. Evol. Microbiol.">
        <title>Noviherbaspirillum aridicola sp. nov., isolated from an arid soil in Pakistan.</title>
        <authorList>
            <person name="Khan I.U."/>
            <person name="Saqib M."/>
            <person name="Amin A."/>
            <person name="Hussain F."/>
            <person name="Li L."/>
            <person name="Liu Y.H."/>
            <person name="Fang B.Z."/>
            <person name="Ahmed I."/>
            <person name="Li W.J."/>
        </authorList>
    </citation>
    <scope>NUCLEOTIDE SEQUENCE [LARGE SCALE GENOMIC DNA]</scope>
    <source>
        <strain evidence="13 14">NCCP-691</strain>
    </source>
</reference>
<evidence type="ECO:0000256" key="2">
    <source>
        <dbReference type="ARBA" id="ARBA00022475"/>
    </source>
</evidence>
<gene>
    <name evidence="13" type="ORF">NCCP691_15340</name>
</gene>
<evidence type="ECO:0000256" key="9">
    <source>
        <dbReference type="ARBA" id="ARBA00040743"/>
    </source>
</evidence>
<evidence type="ECO:0000256" key="10">
    <source>
        <dbReference type="ARBA" id="ARBA00042775"/>
    </source>
</evidence>
<dbReference type="PANTHER" id="PTHR47529:SF1">
    <property type="entry name" value="PERIPLASMIC CHAPERONE PPID"/>
    <property type="match status" value="1"/>
</dbReference>
<dbReference type="EMBL" id="BPMK01000006">
    <property type="protein sequence ID" value="GIZ51520.1"/>
    <property type="molecule type" value="Genomic_DNA"/>
</dbReference>
<evidence type="ECO:0000259" key="12">
    <source>
        <dbReference type="PROSITE" id="PS50198"/>
    </source>
</evidence>
<evidence type="ECO:0000256" key="11">
    <source>
        <dbReference type="PROSITE-ProRule" id="PRU00278"/>
    </source>
</evidence>
<dbReference type="Pfam" id="PF13624">
    <property type="entry name" value="SurA_N_3"/>
    <property type="match status" value="1"/>
</dbReference>
<dbReference type="SUPFAM" id="SSF54534">
    <property type="entry name" value="FKBP-like"/>
    <property type="match status" value="1"/>
</dbReference>
<evidence type="ECO:0000313" key="13">
    <source>
        <dbReference type="EMBL" id="GIZ51520.1"/>
    </source>
</evidence>
<keyword evidence="7" id="KW-0143">Chaperone</keyword>
<protein>
    <recommendedName>
        <fullName evidence="9">Periplasmic chaperone PpiD</fullName>
    </recommendedName>
    <alternativeName>
        <fullName evidence="10">Periplasmic folding chaperone</fullName>
    </alternativeName>
</protein>
<keyword evidence="11 13" id="KW-0413">Isomerase</keyword>
<dbReference type="Pfam" id="PF13616">
    <property type="entry name" value="Rotamase_3"/>
    <property type="match status" value="1"/>
</dbReference>
<dbReference type="InterPro" id="IPR000297">
    <property type="entry name" value="PPIase_PpiC"/>
</dbReference>
<keyword evidence="14" id="KW-1185">Reference proteome</keyword>
<dbReference type="Proteomes" id="UP000887222">
    <property type="component" value="Unassembled WGS sequence"/>
</dbReference>
<dbReference type="Gene3D" id="3.10.50.40">
    <property type="match status" value="1"/>
</dbReference>
<keyword evidence="2" id="KW-1003">Cell membrane</keyword>
<dbReference type="Gene3D" id="1.10.4030.10">
    <property type="entry name" value="Porin chaperone SurA, peptide-binding domain"/>
    <property type="match status" value="1"/>
</dbReference>
<proteinExistence type="inferred from homology"/>
<evidence type="ECO:0000256" key="3">
    <source>
        <dbReference type="ARBA" id="ARBA00022519"/>
    </source>
</evidence>
<keyword evidence="4" id="KW-0812">Transmembrane</keyword>
<comment type="subcellular location">
    <subcellularLocation>
        <location evidence="1">Cell inner membrane</location>
        <topology evidence="1">Single-pass type II membrane protein</topology>
        <orientation evidence="1">Periplasmic side</orientation>
    </subcellularLocation>
</comment>
<organism evidence="13 14">
    <name type="scientific">Noviherbaspirillum aridicola</name>
    <dbReference type="NCBI Taxonomy" id="2849687"/>
    <lineage>
        <taxon>Bacteria</taxon>
        <taxon>Pseudomonadati</taxon>
        <taxon>Pseudomonadota</taxon>
        <taxon>Betaproteobacteria</taxon>
        <taxon>Burkholderiales</taxon>
        <taxon>Oxalobacteraceae</taxon>
        <taxon>Noviherbaspirillum</taxon>
    </lineage>
</organism>
<dbReference type="PANTHER" id="PTHR47529">
    <property type="entry name" value="PEPTIDYL-PROLYL CIS-TRANS ISOMERASE D"/>
    <property type="match status" value="1"/>
</dbReference>